<dbReference type="OrthoDB" id="10295785at2759"/>
<dbReference type="EMBL" id="CAKKLH010000277">
    <property type="protein sequence ID" value="CAH0107604.1"/>
    <property type="molecule type" value="Genomic_DNA"/>
</dbReference>
<dbReference type="Proteomes" id="UP000789390">
    <property type="component" value="Unassembled WGS sequence"/>
</dbReference>
<evidence type="ECO:0000313" key="2">
    <source>
        <dbReference type="Proteomes" id="UP000789390"/>
    </source>
</evidence>
<keyword evidence="2" id="KW-1185">Reference proteome</keyword>
<protein>
    <submittedName>
        <fullName evidence="1">Uncharacterized protein</fullName>
    </submittedName>
</protein>
<comment type="caution">
    <text evidence="1">The sequence shown here is derived from an EMBL/GenBank/DDBJ whole genome shotgun (WGS) entry which is preliminary data.</text>
</comment>
<sequence length="383" mass="43281">MLFHSDGCFIEHHAYCDPHHYDILKFLAGAMVLNTNYSSVDALPTFNSDAMRETGSLQHPVVMKAKNITSNTRTPLFNRRQLALRDRIMSRLLTTSAPIRVRSKIYPTLRTANPKRVYVDSLYRDKNNTGHNVLVRPRITKPTEIPAFLTAKFPIMSRNPNIEKYQFNRIRTATPLGVIFRDSDEDDKYSMEDLALVISKDNTSAVVEKLLEMTSGVQSTTAIPSNISLKFSNEQDSLENLPIGISWEPMKDGVSMAVLSELDASIDNSPELPGEISTESDEDLYPVSRRTLNLPFEQTVTVSEVQSTTATPWNVSIVRFSDEQQDDISLEHIGQHVARGISWEPIKEQMLIMPEAEKMEDATEMVPRTEMPTDFSTDTTTTY</sequence>
<name>A0A8J2WK36_9CRUS</name>
<dbReference type="AlphaFoldDB" id="A0A8J2WK36"/>
<proteinExistence type="predicted"/>
<accession>A0A8J2WK36</accession>
<reference evidence="1" key="1">
    <citation type="submission" date="2021-11" db="EMBL/GenBank/DDBJ databases">
        <authorList>
            <person name="Schell T."/>
        </authorList>
    </citation>
    <scope>NUCLEOTIDE SEQUENCE</scope>
    <source>
        <strain evidence="1">M5</strain>
    </source>
</reference>
<evidence type="ECO:0000313" key="1">
    <source>
        <dbReference type="EMBL" id="CAH0107604.1"/>
    </source>
</evidence>
<gene>
    <name evidence="1" type="ORF">DGAL_LOCUS10924</name>
</gene>
<organism evidence="1 2">
    <name type="scientific">Daphnia galeata</name>
    <dbReference type="NCBI Taxonomy" id="27404"/>
    <lineage>
        <taxon>Eukaryota</taxon>
        <taxon>Metazoa</taxon>
        <taxon>Ecdysozoa</taxon>
        <taxon>Arthropoda</taxon>
        <taxon>Crustacea</taxon>
        <taxon>Branchiopoda</taxon>
        <taxon>Diplostraca</taxon>
        <taxon>Cladocera</taxon>
        <taxon>Anomopoda</taxon>
        <taxon>Daphniidae</taxon>
        <taxon>Daphnia</taxon>
    </lineage>
</organism>